<keyword evidence="3" id="KW-1185">Reference proteome</keyword>
<accession>A0AAV4S960</accession>
<organism evidence="2 3">
    <name type="scientific">Caerostris extrusa</name>
    <name type="common">Bark spider</name>
    <name type="synonym">Caerostris bankana</name>
    <dbReference type="NCBI Taxonomy" id="172846"/>
    <lineage>
        <taxon>Eukaryota</taxon>
        <taxon>Metazoa</taxon>
        <taxon>Ecdysozoa</taxon>
        <taxon>Arthropoda</taxon>
        <taxon>Chelicerata</taxon>
        <taxon>Arachnida</taxon>
        <taxon>Araneae</taxon>
        <taxon>Araneomorphae</taxon>
        <taxon>Entelegynae</taxon>
        <taxon>Araneoidea</taxon>
        <taxon>Araneidae</taxon>
        <taxon>Caerostris</taxon>
    </lineage>
</organism>
<dbReference type="EMBL" id="BPLR01009004">
    <property type="protein sequence ID" value="GIY28932.1"/>
    <property type="molecule type" value="Genomic_DNA"/>
</dbReference>
<feature type="compositionally biased region" description="Basic and acidic residues" evidence="1">
    <location>
        <begin position="34"/>
        <end position="43"/>
    </location>
</feature>
<feature type="non-terminal residue" evidence="2">
    <location>
        <position position="1"/>
    </location>
</feature>
<evidence type="ECO:0000313" key="2">
    <source>
        <dbReference type="EMBL" id="GIY28932.1"/>
    </source>
</evidence>
<dbReference type="AlphaFoldDB" id="A0AAV4S960"/>
<dbReference type="Proteomes" id="UP001054945">
    <property type="component" value="Unassembled WGS sequence"/>
</dbReference>
<proteinExistence type="predicted"/>
<evidence type="ECO:0000313" key="3">
    <source>
        <dbReference type="Proteomes" id="UP001054945"/>
    </source>
</evidence>
<name>A0AAV4S960_CAEEX</name>
<evidence type="ECO:0000256" key="1">
    <source>
        <dbReference type="SAM" id="MobiDB-lite"/>
    </source>
</evidence>
<feature type="region of interest" description="Disordered" evidence="1">
    <location>
        <begin position="15"/>
        <end position="43"/>
    </location>
</feature>
<sequence>PAVRILREPENLILGDMIKDGGGSRNKKGRGLLRQRERIGQGQ</sequence>
<reference evidence="2 3" key="1">
    <citation type="submission" date="2021-06" db="EMBL/GenBank/DDBJ databases">
        <title>Caerostris extrusa draft genome.</title>
        <authorList>
            <person name="Kono N."/>
            <person name="Arakawa K."/>
        </authorList>
    </citation>
    <scope>NUCLEOTIDE SEQUENCE [LARGE SCALE GENOMIC DNA]</scope>
</reference>
<protein>
    <submittedName>
        <fullName evidence="2">Uncharacterized protein</fullName>
    </submittedName>
</protein>
<comment type="caution">
    <text evidence="2">The sequence shown here is derived from an EMBL/GenBank/DDBJ whole genome shotgun (WGS) entry which is preliminary data.</text>
</comment>
<gene>
    <name evidence="2" type="ORF">CEXT_354751</name>
</gene>